<evidence type="ECO:0000256" key="13">
    <source>
        <dbReference type="ARBA" id="ARBA00023306"/>
    </source>
</evidence>
<proteinExistence type="inferred from homology"/>
<dbReference type="InterPro" id="IPR050206">
    <property type="entry name" value="FtsK/SpoIIIE/SftA"/>
</dbReference>
<evidence type="ECO:0000256" key="12">
    <source>
        <dbReference type="ARBA" id="ARBA00023136"/>
    </source>
</evidence>
<evidence type="ECO:0000256" key="6">
    <source>
        <dbReference type="ARBA" id="ARBA00022692"/>
    </source>
</evidence>
<dbReference type="PANTHER" id="PTHR22683:SF41">
    <property type="entry name" value="DNA TRANSLOCASE FTSK"/>
    <property type="match status" value="1"/>
</dbReference>
<dbReference type="Pfam" id="PF01580">
    <property type="entry name" value="FtsK_SpoIIIE"/>
    <property type="match status" value="1"/>
</dbReference>
<comment type="similarity">
    <text evidence="2">Belongs to the FtsK/SpoIIIE/SftA family.</text>
</comment>
<name>A0A2S3WJE8_PSEPU</name>
<evidence type="ECO:0000256" key="4">
    <source>
        <dbReference type="ARBA" id="ARBA00022475"/>
    </source>
</evidence>
<keyword evidence="4" id="KW-1003">Cell membrane</keyword>
<evidence type="ECO:0000256" key="11">
    <source>
        <dbReference type="ARBA" id="ARBA00023125"/>
    </source>
</evidence>
<dbReference type="SUPFAM" id="SSF46785">
    <property type="entry name" value="Winged helix' DNA-binding domain"/>
    <property type="match status" value="1"/>
</dbReference>
<dbReference type="FunFam" id="3.40.50.300:FF:000209">
    <property type="entry name" value="Cell division protein FtsK"/>
    <property type="match status" value="1"/>
</dbReference>
<dbReference type="GO" id="GO:0005886">
    <property type="term" value="C:plasma membrane"/>
    <property type="evidence" value="ECO:0007669"/>
    <property type="project" value="UniProtKB-SubCell"/>
</dbReference>
<evidence type="ECO:0000256" key="3">
    <source>
        <dbReference type="ARBA" id="ARBA00020887"/>
    </source>
</evidence>
<dbReference type="SUPFAM" id="SSF52540">
    <property type="entry name" value="P-loop containing nucleoside triphosphate hydrolases"/>
    <property type="match status" value="1"/>
</dbReference>
<accession>A0A2S3WJE8</accession>
<evidence type="ECO:0000256" key="9">
    <source>
        <dbReference type="ARBA" id="ARBA00022840"/>
    </source>
</evidence>
<keyword evidence="10 15" id="KW-1133">Transmembrane helix</keyword>
<dbReference type="InterPro" id="IPR018541">
    <property type="entry name" value="Ftsk_gamma"/>
</dbReference>
<dbReference type="Gene3D" id="1.10.10.10">
    <property type="entry name" value="Winged helix-like DNA-binding domain superfamily/Winged helix DNA-binding domain"/>
    <property type="match status" value="1"/>
</dbReference>
<evidence type="ECO:0000256" key="14">
    <source>
        <dbReference type="PROSITE-ProRule" id="PRU00289"/>
    </source>
</evidence>
<keyword evidence="6 15" id="KW-0812">Transmembrane</keyword>
<feature type="binding site" evidence="14">
    <location>
        <begin position="449"/>
        <end position="456"/>
    </location>
    <ligand>
        <name>ATP</name>
        <dbReference type="ChEBI" id="CHEBI:30616"/>
    </ligand>
</feature>
<keyword evidence="7 14" id="KW-0547">Nucleotide-binding</keyword>
<keyword evidence="5 17" id="KW-0132">Cell division</keyword>
<comment type="caution">
    <text evidence="17">The sequence shown here is derived from an EMBL/GenBank/DDBJ whole genome shotgun (WGS) entry which is preliminary data.</text>
</comment>
<dbReference type="Pfam" id="PF13491">
    <property type="entry name" value="FtsK_4TM"/>
    <property type="match status" value="1"/>
</dbReference>
<evidence type="ECO:0000256" key="7">
    <source>
        <dbReference type="ARBA" id="ARBA00022741"/>
    </source>
</evidence>
<dbReference type="InterPro" id="IPR036388">
    <property type="entry name" value="WH-like_DNA-bd_sf"/>
</dbReference>
<dbReference type="CDD" id="cd12148">
    <property type="entry name" value="fungal_TF_MHR"/>
    <property type="match status" value="1"/>
</dbReference>
<organism evidence="17 18">
    <name type="scientific">Pseudomonas putida</name>
    <name type="common">Arthrobacter siderocapsulatus</name>
    <dbReference type="NCBI Taxonomy" id="303"/>
    <lineage>
        <taxon>Bacteria</taxon>
        <taxon>Pseudomonadati</taxon>
        <taxon>Pseudomonadota</taxon>
        <taxon>Gammaproteobacteria</taxon>
        <taxon>Pseudomonadales</taxon>
        <taxon>Pseudomonadaceae</taxon>
        <taxon>Pseudomonas</taxon>
    </lineage>
</organism>
<dbReference type="Proteomes" id="UP000237194">
    <property type="component" value="Unassembled WGS sequence"/>
</dbReference>
<evidence type="ECO:0000313" key="18">
    <source>
        <dbReference type="Proteomes" id="UP000237194"/>
    </source>
</evidence>
<evidence type="ECO:0000313" key="17">
    <source>
        <dbReference type="EMBL" id="POF91070.1"/>
    </source>
</evidence>
<dbReference type="GO" id="GO:0007059">
    <property type="term" value="P:chromosome segregation"/>
    <property type="evidence" value="ECO:0007669"/>
    <property type="project" value="UniProtKB-KW"/>
</dbReference>
<feature type="transmembrane region" description="Helical" evidence="15">
    <location>
        <begin position="159"/>
        <end position="178"/>
    </location>
</feature>
<dbReference type="InterPro" id="IPR036390">
    <property type="entry name" value="WH_DNA-bd_sf"/>
</dbReference>
<dbReference type="GO" id="GO:0005524">
    <property type="term" value="F:ATP binding"/>
    <property type="evidence" value="ECO:0007669"/>
    <property type="project" value="UniProtKB-UniRule"/>
</dbReference>
<keyword evidence="12 15" id="KW-0472">Membrane</keyword>
<evidence type="ECO:0000256" key="2">
    <source>
        <dbReference type="ARBA" id="ARBA00006474"/>
    </source>
</evidence>
<feature type="transmembrane region" description="Helical" evidence="15">
    <location>
        <begin position="104"/>
        <end position="126"/>
    </location>
</feature>
<protein>
    <recommendedName>
        <fullName evidence="3">DNA translocase FtsK</fullName>
    </recommendedName>
</protein>
<feature type="domain" description="FtsK" evidence="16">
    <location>
        <begin position="432"/>
        <end position="644"/>
    </location>
</feature>
<evidence type="ECO:0000256" key="5">
    <source>
        <dbReference type="ARBA" id="ARBA00022618"/>
    </source>
</evidence>
<dbReference type="Pfam" id="PF17854">
    <property type="entry name" value="FtsK_alpha"/>
    <property type="match status" value="1"/>
</dbReference>
<evidence type="ECO:0000256" key="1">
    <source>
        <dbReference type="ARBA" id="ARBA00004651"/>
    </source>
</evidence>
<evidence type="ECO:0000256" key="15">
    <source>
        <dbReference type="SAM" id="Phobius"/>
    </source>
</evidence>
<dbReference type="GO" id="GO:0051301">
    <property type="term" value="P:cell division"/>
    <property type="evidence" value="ECO:0007669"/>
    <property type="project" value="UniProtKB-KW"/>
</dbReference>
<dbReference type="EMBL" id="MIND01000018">
    <property type="protein sequence ID" value="POF91070.1"/>
    <property type="molecule type" value="Genomic_DNA"/>
</dbReference>
<dbReference type="InterPro" id="IPR027417">
    <property type="entry name" value="P-loop_NTPase"/>
</dbReference>
<keyword evidence="9 14" id="KW-0067">ATP-binding</keyword>
<reference evidence="17 18" key="2">
    <citation type="submission" date="2018-03" db="EMBL/GenBank/DDBJ databases">
        <title>Draft genome of Pseudomonas putida strain KT-27.</title>
        <authorList>
            <person name="Yoshizawa S."/>
            <person name="Khan N.H."/>
            <person name="Nishimura M."/>
            <person name="Chiura H.X."/>
            <person name="Ogura Y."/>
            <person name="Hayashi T."/>
            <person name="Kogure K."/>
        </authorList>
    </citation>
    <scope>NUCLEOTIDE SEQUENCE [LARGE SCALE GENOMIC DNA]</scope>
    <source>
        <strain evidence="17 18">KT-27</strain>
    </source>
</reference>
<dbReference type="Gene3D" id="3.40.50.300">
    <property type="entry name" value="P-loop containing nucleotide triphosphate hydrolases"/>
    <property type="match status" value="1"/>
</dbReference>
<dbReference type="GO" id="GO:0003677">
    <property type="term" value="F:DNA binding"/>
    <property type="evidence" value="ECO:0007669"/>
    <property type="project" value="UniProtKB-KW"/>
</dbReference>
<feature type="transmembrane region" description="Helical" evidence="15">
    <location>
        <begin position="59"/>
        <end position="84"/>
    </location>
</feature>
<comment type="subcellular location">
    <subcellularLocation>
        <location evidence="1">Cell membrane</location>
        <topology evidence="1">Multi-pass membrane protein</topology>
    </subcellularLocation>
</comment>
<feature type="transmembrane region" description="Helical" evidence="15">
    <location>
        <begin position="20"/>
        <end position="39"/>
    </location>
</feature>
<dbReference type="PANTHER" id="PTHR22683">
    <property type="entry name" value="SPORULATION PROTEIN RELATED"/>
    <property type="match status" value="1"/>
</dbReference>
<evidence type="ECO:0000256" key="8">
    <source>
        <dbReference type="ARBA" id="ARBA00022829"/>
    </source>
</evidence>
<keyword evidence="13" id="KW-0131">Cell cycle</keyword>
<sequence>MPVPMWRQQLHYRLKEGALIAVGALCLYLWMALLTYDTADPGFTHTSNVDQVQNAAGRAGAYFADILFMVLGYFAYIFPLLLGIKTWQIFRERHQPWQWSGWLFSWRLIGLVFLVLSGAALAHIHFHPSASLPFSAGGALGESLGDLARSLLNVQGSTLMFIALFLFGLTVFTDLSWFKVMDMTGKITLDLFELVQGAANRWWEARNERKRLVAQLREVDEQVDTVVAPVVADKREQLKARERIIERDDALTKHVAQRVQQPAPVIMPAPVKAPEPSKRILKEKQTPLFVDSAVEGTLPPISILDPAEEKKIEYSPESLAGVGHLLEIKLKEFGVEVSVDSIHPGPVITRYEIQPAAGVKVSRIANLAKDLARSLAVTSVRVVEVIPGKTTVGIEIPNENRQMVRFSEVLSSSQYDDAKSPVALALGHDIGGKPVITDLAKMPHLLVAGTTGSGKSVGVNAMILSILFKSGPEDARLIMIDPKMLELSIYEGIPHLLCPVVTDMKDAANALRWSVAEMERRYKLMAAMGVRNLAGFNRKIKDAQEAGEVIHDPLYRRESMDDEPPTLKTLPTIVVVVDEFADMMMIVGKKVEELIARIAQKARAAGIHLILATQRPSVDVITGLIKANIPTRMAFQVSSKIDSRTIIDQGGAEQLLGHGDMLYMPPGTSLPIRVHGAFVSDEEVHRVVEAWKLRGAPDYNDDILNGVEEAGSGFEGSSGGGDDDAETDALYDEAVQFVLESRRASISAVQRKLKIGYNRAARMIESMEMAGVVTAMNTNGSREVIAPGGPRD</sequence>
<keyword evidence="11" id="KW-0238">DNA-binding</keyword>
<reference evidence="17 18" key="1">
    <citation type="submission" date="2016-08" db="EMBL/GenBank/DDBJ databases">
        <authorList>
            <person name="Seilhamer J.J."/>
        </authorList>
    </citation>
    <scope>NUCLEOTIDE SEQUENCE [LARGE SCALE GENOMIC DNA]</scope>
    <source>
        <strain evidence="17 18">KT-27</strain>
    </source>
</reference>
<dbReference type="InterPro" id="IPR041027">
    <property type="entry name" value="FtsK_alpha"/>
</dbReference>
<dbReference type="InterPro" id="IPR002543">
    <property type="entry name" value="FtsK_dom"/>
</dbReference>
<dbReference type="CDD" id="cd01127">
    <property type="entry name" value="TrwB_TraG_TraD_VirD4"/>
    <property type="match status" value="1"/>
</dbReference>
<dbReference type="InterPro" id="IPR025199">
    <property type="entry name" value="FtsK_4TM"/>
</dbReference>
<gene>
    <name evidence="17" type="ORF">BGP80_18715</name>
</gene>
<keyword evidence="8" id="KW-0159">Chromosome partition</keyword>
<dbReference type="AlphaFoldDB" id="A0A2S3WJE8"/>
<dbReference type="Gene3D" id="3.30.980.40">
    <property type="match status" value="1"/>
</dbReference>
<evidence type="ECO:0000256" key="10">
    <source>
        <dbReference type="ARBA" id="ARBA00022989"/>
    </source>
</evidence>
<evidence type="ECO:0000259" key="16">
    <source>
        <dbReference type="PROSITE" id="PS50901"/>
    </source>
</evidence>
<dbReference type="SMART" id="SM00843">
    <property type="entry name" value="Ftsk_gamma"/>
    <property type="match status" value="1"/>
</dbReference>
<dbReference type="PROSITE" id="PS50901">
    <property type="entry name" value="FTSK"/>
    <property type="match status" value="1"/>
</dbReference>
<dbReference type="Pfam" id="PF09397">
    <property type="entry name" value="FtsK_gamma"/>
    <property type="match status" value="1"/>
</dbReference>